<dbReference type="HOGENOM" id="CLU_1624908_0_0_11"/>
<keyword evidence="1" id="KW-1133">Transmembrane helix</keyword>
<dbReference type="RefSeq" id="WP_013583128.1">
    <property type="nucleotide sequence ID" value="NC_015125.1"/>
</dbReference>
<dbReference type="eggNOG" id="COG4767">
    <property type="taxonomic scope" value="Bacteria"/>
</dbReference>
<keyword evidence="1" id="KW-0472">Membrane</keyword>
<dbReference type="PANTHER" id="PTHR28008:SF1">
    <property type="entry name" value="DOMAIN PROTEIN, PUTATIVE (AFU_ORTHOLOGUE AFUA_3G10980)-RELATED"/>
    <property type="match status" value="1"/>
</dbReference>
<evidence type="ECO:0000313" key="4">
    <source>
        <dbReference type="Proteomes" id="UP000008975"/>
    </source>
</evidence>
<proteinExistence type="predicted"/>
<reference key="2">
    <citation type="submission" date="2011-02" db="EMBL/GenBank/DDBJ databases">
        <title>Genome sequence of Microbacterium testaceum StLB037.</title>
        <authorList>
            <person name="Morohoshi T."/>
            <person name="Wang W.Z."/>
            <person name="Someya N."/>
            <person name="Ikeda T."/>
        </authorList>
    </citation>
    <scope>NUCLEOTIDE SEQUENCE</scope>
    <source>
        <strain>StLB037</strain>
    </source>
</reference>
<feature type="transmembrane region" description="Helical" evidence="1">
    <location>
        <begin position="134"/>
        <end position="154"/>
    </location>
</feature>
<reference evidence="3 4" key="1">
    <citation type="journal article" date="2011" name="J. Bacteriol.">
        <title>Genome sequence of Microbacterium testaceum StLB037, an N-acylhomoserine lactone-degrading bacterium isolated from potato leaves.</title>
        <authorList>
            <person name="Morohoshi T."/>
            <person name="Wang W.-Z."/>
            <person name="Someya N."/>
            <person name="Ikeda T."/>
        </authorList>
    </citation>
    <scope>NUCLEOTIDE SEQUENCE [LARGE SCALE GENOMIC DNA]</scope>
    <source>
        <strain evidence="3 4">StLB037</strain>
    </source>
</reference>
<dbReference type="KEGG" id="mts:MTES_0037"/>
<dbReference type="EMBL" id="AP012052">
    <property type="protein sequence ID" value="BAJ73001.1"/>
    <property type="molecule type" value="Genomic_DNA"/>
</dbReference>
<organism evidence="3 4">
    <name type="scientific">Microbacterium testaceum (strain StLB037)</name>
    <dbReference type="NCBI Taxonomy" id="979556"/>
    <lineage>
        <taxon>Bacteria</taxon>
        <taxon>Bacillati</taxon>
        <taxon>Actinomycetota</taxon>
        <taxon>Actinomycetes</taxon>
        <taxon>Micrococcales</taxon>
        <taxon>Microbacteriaceae</taxon>
        <taxon>Microbacterium</taxon>
    </lineage>
</organism>
<protein>
    <submittedName>
        <fullName evidence="3">Glycopeptide antibiotics resistance protein</fullName>
    </submittedName>
</protein>
<gene>
    <name evidence="3" type="ordered locus">MTES_0037</name>
</gene>
<accession>E8N7G8</accession>
<sequence length="170" mass="17793">MISTILVEISRWVPLLFWAGCAAVAATAWILHRLRLRVALFVLSGLALLAVAGLTLLPDGEPSDGGCTVQFSVPLQGIDTLANVAMMLPLALFLGVATRRPVLVIGAVSALSAAVETVQALVPALGRRCDTDDWLMNTVGAAVGGLAALAILWVERRRSCRGESVSAAHV</sequence>
<dbReference type="Proteomes" id="UP000008975">
    <property type="component" value="Chromosome"/>
</dbReference>
<feature type="transmembrane region" description="Helical" evidence="1">
    <location>
        <begin position="102"/>
        <end position="122"/>
    </location>
</feature>
<dbReference type="PANTHER" id="PTHR28008">
    <property type="entry name" value="DOMAIN PROTEIN, PUTATIVE (AFU_ORTHOLOGUE AFUA_3G10980)-RELATED"/>
    <property type="match status" value="1"/>
</dbReference>
<dbReference type="Pfam" id="PF04892">
    <property type="entry name" value="VanZ"/>
    <property type="match status" value="1"/>
</dbReference>
<evidence type="ECO:0000256" key="1">
    <source>
        <dbReference type="SAM" id="Phobius"/>
    </source>
</evidence>
<dbReference type="InterPro" id="IPR006976">
    <property type="entry name" value="VanZ-like"/>
</dbReference>
<dbReference type="OrthoDB" id="4833326at2"/>
<dbReference type="STRING" id="979556.MTES_0037"/>
<evidence type="ECO:0000259" key="2">
    <source>
        <dbReference type="Pfam" id="PF04892"/>
    </source>
</evidence>
<feature type="transmembrane region" description="Helical" evidence="1">
    <location>
        <begin position="12"/>
        <end position="31"/>
    </location>
</feature>
<evidence type="ECO:0000313" key="3">
    <source>
        <dbReference type="EMBL" id="BAJ73001.1"/>
    </source>
</evidence>
<feature type="transmembrane region" description="Helical" evidence="1">
    <location>
        <begin position="77"/>
        <end position="95"/>
    </location>
</feature>
<name>E8N7G8_MICTS</name>
<keyword evidence="1" id="KW-0812">Transmembrane</keyword>
<dbReference type="AlphaFoldDB" id="E8N7G8"/>
<feature type="domain" description="VanZ-like" evidence="2">
    <location>
        <begin position="73"/>
        <end position="149"/>
    </location>
</feature>
<feature type="transmembrane region" description="Helical" evidence="1">
    <location>
        <begin position="38"/>
        <end position="57"/>
    </location>
</feature>